<evidence type="ECO:0000313" key="13">
    <source>
        <dbReference type="EMBL" id="GCL62977.1"/>
    </source>
</evidence>
<dbReference type="PROSITE" id="PS50109">
    <property type="entry name" value="HIS_KIN"/>
    <property type="match status" value="1"/>
</dbReference>
<dbReference type="Gene3D" id="1.10.287.130">
    <property type="match status" value="1"/>
</dbReference>
<dbReference type="Gene3D" id="6.10.340.10">
    <property type="match status" value="1"/>
</dbReference>
<dbReference type="SMART" id="SM00388">
    <property type="entry name" value="HisKA"/>
    <property type="match status" value="1"/>
</dbReference>
<feature type="transmembrane region" description="Helical" evidence="9">
    <location>
        <begin position="189"/>
        <end position="211"/>
    </location>
</feature>
<evidence type="ECO:0000256" key="8">
    <source>
        <dbReference type="SAM" id="Coils"/>
    </source>
</evidence>
<keyword evidence="6 13" id="KW-0418">Kinase</keyword>
<dbReference type="GO" id="GO:0000155">
    <property type="term" value="F:phosphorelay sensor kinase activity"/>
    <property type="evidence" value="ECO:0007669"/>
    <property type="project" value="InterPro"/>
</dbReference>
<dbReference type="PANTHER" id="PTHR43711">
    <property type="entry name" value="TWO-COMPONENT HISTIDINE KINASE"/>
    <property type="match status" value="1"/>
</dbReference>
<dbReference type="SUPFAM" id="SSF47384">
    <property type="entry name" value="Homodimeric domain of signal transducing histidine kinase"/>
    <property type="match status" value="1"/>
</dbReference>
<protein>
    <recommendedName>
        <fullName evidence="3">histidine kinase</fullName>
        <ecNumber evidence="3">2.7.13.3</ecNumber>
    </recommendedName>
</protein>
<dbReference type="InterPro" id="IPR004358">
    <property type="entry name" value="Sig_transdc_His_kin-like_C"/>
</dbReference>
<keyword evidence="4" id="KW-0597">Phosphoprotein</keyword>
<evidence type="ECO:0000256" key="2">
    <source>
        <dbReference type="ARBA" id="ARBA00004370"/>
    </source>
</evidence>
<keyword evidence="9" id="KW-0472">Membrane</keyword>
<dbReference type="CDD" id="cd00075">
    <property type="entry name" value="HATPase"/>
    <property type="match status" value="1"/>
</dbReference>
<gene>
    <name evidence="13" type="ORF">AQPW35_20580</name>
</gene>
<evidence type="ECO:0000256" key="5">
    <source>
        <dbReference type="ARBA" id="ARBA00022679"/>
    </source>
</evidence>
<evidence type="ECO:0000259" key="11">
    <source>
        <dbReference type="PROSITE" id="PS50109"/>
    </source>
</evidence>
<dbReference type="Pfam" id="PF00672">
    <property type="entry name" value="HAMP"/>
    <property type="match status" value="1"/>
</dbReference>
<dbReference type="AlphaFoldDB" id="A0A480ARQ4"/>
<evidence type="ECO:0000256" key="10">
    <source>
        <dbReference type="SAM" id="SignalP"/>
    </source>
</evidence>
<sequence length="542" mass="58250">MFRRRLSIALGLLAAVAVAEGLGAAAALRVAERQVERGRVASDIRTGFVELSATKQRLRTWVAQRQQGAGADPAARERLQRDMRATLDRLQVLAAQAVTLDDSPATRGEHLRRQDALGVLRDSVVDLERAVNAAQPLAPGADAQQAWQALSGVFDRSQGRDVRQLIADSLVREAAAVARERAAADATLAWMRGLWLAMAATLAVLAVAAALHFTRALRRPLDLLSDGALRLRQGELQHRIPLEGADEFSAVARSVNAMAAELEQHRVREAAQRQQLEAQVDARTAELREALQALGQADLRRRQLFADVSHELRTPTTAIRGEAEITLRGADRPAEDYKAALRRIVDTARQLALVIDDLLAMARSDIDAMSLVRQPLDLADLVREALLQAGALAAGRGVRLQAGPLPAGGCTVLGDAQRLRQLLLILLDNAVRYSPDGAEVRLHLLPAAPGAPQCCVEVADDGIGIPPHELAQVFDRHFRGEAARRQRPEGSGLGLAIAQALARAHGGQVQLHSNPGQGTTARLLLPAVAAEAPRAARLERSA</sequence>
<dbReference type="CDD" id="cd00082">
    <property type="entry name" value="HisKA"/>
    <property type="match status" value="1"/>
</dbReference>
<dbReference type="SMART" id="SM00387">
    <property type="entry name" value="HATPase_c"/>
    <property type="match status" value="1"/>
</dbReference>
<dbReference type="InterPro" id="IPR036890">
    <property type="entry name" value="HATPase_C_sf"/>
</dbReference>
<proteinExistence type="predicted"/>
<dbReference type="EMBL" id="BJCL01000004">
    <property type="protein sequence ID" value="GCL62977.1"/>
    <property type="molecule type" value="Genomic_DNA"/>
</dbReference>
<dbReference type="OrthoDB" id="9809766at2"/>
<dbReference type="EC" id="2.7.13.3" evidence="3"/>
<dbReference type="InterPro" id="IPR003661">
    <property type="entry name" value="HisK_dim/P_dom"/>
</dbReference>
<name>A0A480ARQ4_9BURK</name>
<dbReference type="Gene3D" id="3.30.565.10">
    <property type="entry name" value="Histidine kinase-like ATPase, C-terminal domain"/>
    <property type="match status" value="1"/>
</dbReference>
<dbReference type="SMART" id="SM00304">
    <property type="entry name" value="HAMP"/>
    <property type="match status" value="1"/>
</dbReference>
<dbReference type="InterPro" id="IPR050736">
    <property type="entry name" value="Sensor_HK_Regulatory"/>
</dbReference>
<evidence type="ECO:0000256" key="4">
    <source>
        <dbReference type="ARBA" id="ARBA00022553"/>
    </source>
</evidence>
<feature type="coiled-coil region" evidence="8">
    <location>
        <begin position="259"/>
        <end position="293"/>
    </location>
</feature>
<evidence type="ECO:0000256" key="9">
    <source>
        <dbReference type="SAM" id="Phobius"/>
    </source>
</evidence>
<evidence type="ECO:0000313" key="14">
    <source>
        <dbReference type="Proteomes" id="UP000301751"/>
    </source>
</evidence>
<dbReference type="Pfam" id="PF02518">
    <property type="entry name" value="HATPase_c"/>
    <property type="match status" value="1"/>
</dbReference>
<dbReference type="RefSeq" id="WP_137732730.1">
    <property type="nucleotide sequence ID" value="NZ_BJCL01000004.1"/>
</dbReference>
<feature type="chain" id="PRO_5019770410" description="histidine kinase" evidence="10">
    <location>
        <begin position="20"/>
        <end position="542"/>
    </location>
</feature>
<dbReference type="SUPFAM" id="SSF158472">
    <property type="entry name" value="HAMP domain-like"/>
    <property type="match status" value="1"/>
</dbReference>
<feature type="signal peptide" evidence="10">
    <location>
        <begin position="1"/>
        <end position="19"/>
    </location>
</feature>
<evidence type="ECO:0000256" key="1">
    <source>
        <dbReference type="ARBA" id="ARBA00000085"/>
    </source>
</evidence>
<keyword evidence="14" id="KW-1185">Reference proteome</keyword>
<keyword evidence="10" id="KW-0732">Signal</keyword>
<dbReference type="PANTHER" id="PTHR43711:SF1">
    <property type="entry name" value="HISTIDINE KINASE 1"/>
    <property type="match status" value="1"/>
</dbReference>
<reference evidence="14" key="1">
    <citation type="submission" date="2019-03" db="EMBL/GenBank/DDBJ databases">
        <title>Aquabacterium pictum sp.nov., the first bacteriochlorophyll a-containing freshwater bacterium in the genus Aquabacterium of the class Betaproteobacteria.</title>
        <authorList>
            <person name="Hirose S."/>
            <person name="Tank M."/>
            <person name="Hara E."/>
            <person name="Tamaki H."/>
            <person name="Takaichi S."/>
            <person name="Haruta S."/>
            <person name="Hanada S."/>
        </authorList>
    </citation>
    <scope>NUCLEOTIDE SEQUENCE [LARGE SCALE GENOMIC DNA]</scope>
    <source>
        <strain evidence="14">W35</strain>
    </source>
</reference>
<dbReference type="InterPro" id="IPR005467">
    <property type="entry name" value="His_kinase_dom"/>
</dbReference>
<feature type="domain" description="HAMP" evidence="12">
    <location>
        <begin position="215"/>
        <end position="267"/>
    </location>
</feature>
<dbReference type="GO" id="GO:0016020">
    <property type="term" value="C:membrane"/>
    <property type="evidence" value="ECO:0007669"/>
    <property type="project" value="UniProtKB-SubCell"/>
</dbReference>
<dbReference type="CDD" id="cd06225">
    <property type="entry name" value="HAMP"/>
    <property type="match status" value="1"/>
</dbReference>
<accession>A0A480ARQ4</accession>
<keyword evidence="8" id="KW-0175">Coiled coil</keyword>
<dbReference type="InterPro" id="IPR003660">
    <property type="entry name" value="HAMP_dom"/>
</dbReference>
<keyword evidence="9" id="KW-0812">Transmembrane</keyword>
<evidence type="ECO:0000256" key="3">
    <source>
        <dbReference type="ARBA" id="ARBA00012438"/>
    </source>
</evidence>
<comment type="subcellular location">
    <subcellularLocation>
        <location evidence="2">Membrane</location>
    </subcellularLocation>
</comment>
<dbReference type="Proteomes" id="UP000301751">
    <property type="component" value="Unassembled WGS sequence"/>
</dbReference>
<keyword evidence="5" id="KW-0808">Transferase</keyword>
<dbReference type="Pfam" id="PF00512">
    <property type="entry name" value="HisKA"/>
    <property type="match status" value="1"/>
</dbReference>
<comment type="caution">
    <text evidence="13">The sequence shown here is derived from an EMBL/GenBank/DDBJ whole genome shotgun (WGS) entry which is preliminary data.</text>
</comment>
<dbReference type="SUPFAM" id="SSF55874">
    <property type="entry name" value="ATPase domain of HSP90 chaperone/DNA topoisomerase II/histidine kinase"/>
    <property type="match status" value="1"/>
</dbReference>
<keyword evidence="9" id="KW-1133">Transmembrane helix</keyword>
<evidence type="ECO:0000256" key="6">
    <source>
        <dbReference type="ARBA" id="ARBA00022777"/>
    </source>
</evidence>
<comment type="catalytic activity">
    <reaction evidence="1">
        <text>ATP + protein L-histidine = ADP + protein N-phospho-L-histidine.</text>
        <dbReference type="EC" id="2.7.13.3"/>
    </reaction>
</comment>
<feature type="domain" description="Histidine kinase" evidence="11">
    <location>
        <begin position="307"/>
        <end position="529"/>
    </location>
</feature>
<dbReference type="InterPro" id="IPR003594">
    <property type="entry name" value="HATPase_dom"/>
</dbReference>
<evidence type="ECO:0000259" key="12">
    <source>
        <dbReference type="PROSITE" id="PS50885"/>
    </source>
</evidence>
<keyword evidence="7" id="KW-0902">Two-component regulatory system</keyword>
<dbReference type="PRINTS" id="PR00344">
    <property type="entry name" value="BCTRLSENSOR"/>
</dbReference>
<dbReference type="InterPro" id="IPR036097">
    <property type="entry name" value="HisK_dim/P_sf"/>
</dbReference>
<evidence type="ECO:0000256" key="7">
    <source>
        <dbReference type="ARBA" id="ARBA00023012"/>
    </source>
</evidence>
<dbReference type="PROSITE" id="PS50885">
    <property type="entry name" value="HAMP"/>
    <property type="match status" value="1"/>
</dbReference>
<organism evidence="13 14">
    <name type="scientific">Pseudaquabacterium pictum</name>
    <dbReference type="NCBI Taxonomy" id="2315236"/>
    <lineage>
        <taxon>Bacteria</taxon>
        <taxon>Pseudomonadati</taxon>
        <taxon>Pseudomonadota</taxon>
        <taxon>Betaproteobacteria</taxon>
        <taxon>Burkholderiales</taxon>
        <taxon>Sphaerotilaceae</taxon>
        <taxon>Pseudaquabacterium</taxon>
    </lineage>
</organism>